<dbReference type="RefSeq" id="WP_254759899.1">
    <property type="nucleotide sequence ID" value="NZ_JANCLT010000008.1"/>
</dbReference>
<organism evidence="2 3">
    <name type="scientific">Ectobacillus ponti</name>
    <dbReference type="NCBI Taxonomy" id="2961894"/>
    <lineage>
        <taxon>Bacteria</taxon>
        <taxon>Bacillati</taxon>
        <taxon>Bacillota</taxon>
        <taxon>Bacilli</taxon>
        <taxon>Bacillales</taxon>
        <taxon>Bacillaceae</taxon>
        <taxon>Ectobacillus</taxon>
    </lineage>
</organism>
<evidence type="ECO:0000259" key="1">
    <source>
        <dbReference type="Pfam" id="PF01243"/>
    </source>
</evidence>
<dbReference type="SUPFAM" id="SSF50475">
    <property type="entry name" value="FMN-binding split barrel"/>
    <property type="match status" value="1"/>
</dbReference>
<dbReference type="Proteomes" id="UP001156102">
    <property type="component" value="Unassembled WGS sequence"/>
</dbReference>
<dbReference type="InterPro" id="IPR012349">
    <property type="entry name" value="Split_barrel_FMN-bd"/>
</dbReference>
<keyword evidence="3" id="KW-1185">Reference proteome</keyword>
<feature type="domain" description="Pyridoxamine 5'-phosphate oxidase N-terminal" evidence="1">
    <location>
        <begin position="3"/>
        <end position="125"/>
    </location>
</feature>
<evidence type="ECO:0000313" key="3">
    <source>
        <dbReference type="Proteomes" id="UP001156102"/>
    </source>
</evidence>
<accession>A0AA41XBM4</accession>
<protein>
    <submittedName>
        <fullName evidence="2">Pyridoxamine 5'-phosphate oxidase family protein</fullName>
    </submittedName>
</protein>
<dbReference type="EMBL" id="JANCLT010000008">
    <property type="protein sequence ID" value="MCP8969908.1"/>
    <property type="molecule type" value="Genomic_DNA"/>
</dbReference>
<gene>
    <name evidence="2" type="ORF">NK662_15380</name>
</gene>
<dbReference type="Gene3D" id="2.30.110.10">
    <property type="entry name" value="Electron Transport, Fmn-binding Protein, Chain A"/>
    <property type="match status" value="1"/>
</dbReference>
<proteinExistence type="predicted"/>
<dbReference type="InterPro" id="IPR011576">
    <property type="entry name" value="Pyridox_Oxase_N"/>
</dbReference>
<dbReference type="PANTHER" id="PTHR34818:SF1">
    <property type="entry name" value="PROTEIN BLI-3"/>
    <property type="match status" value="1"/>
</dbReference>
<reference evidence="2" key="1">
    <citation type="submission" date="2022-07" db="EMBL/GenBank/DDBJ databases">
        <authorList>
            <person name="Li W.-J."/>
            <person name="Deng Q.-Q."/>
        </authorList>
    </citation>
    <scope>NUCLEOTIDE SEQUENCE</scope>
    <source>
        <strain evidence="2">SYSU M60031</strain>
    </source>
</reference>
<comment type="caution">
    <text evidence="2">The sequence shown here is derived from an EMBL/GenBank/DDBJ whole genome shotgun (WGS) entry which is preliminary data.</text>
</comment>
<dbReference type="PANTHER" id="PTHR34818">
    <property type="entry name" value="PROTEIN BLI-3"/>
    <property type="match status" value="1"/>
</dbReference>
<dbReference type="AlphaFoldDB" id="A0AA41XBM4"/>
<name>A0AA41XBM4_9BACI</name>
<sequence length="138" mass="15912">MELKDKIQSLLRNQQPGVLATIRDNKPHICFMMFFHEGLDIYVATDRQSKKLEDIQNNPNVHVLLGNENSSWEESFLEIEGTASVEEDPALKSKFWNNSLKRWLLGPEDPNYVLLKVTPKHIYHIDKAGTIKPEVLTL</sequence>
<dbReference type="Pfam" id="PF01243">
    <property type="entry name" value="PNPOx_N"/>
    <property type="match status" value="1"/>
</dbReference>
<dbReference type="InterPro" id="IPR052917">
    <property type="entry name" value="Stress-Dev_Protein"/>
</dbReference>
<evidence type="ECO:0000313" key="2">
    <source>
        <dbReference type="EMBL" id="MCP8969908.1"/>
    </source>
</evidence>